<keyword evidence="4" id="KW-0813">Transport</keyword>
<dbReference type="GO" id="GO:0005930">
    <property type="term" value="C:axoneme"/>
    <property type="evidence" value="ECO:0007669"/>
    <property type="project" value="TreeGrafter"/>
</dbReference>
<evidence type="ECO:0000313" key="23">
    <source>
        <dbReference type="EMBL" id="EGB09316.1"/>
    </source>
</evidence>
<evidence type="ECO:0000256" key="12">
    <source>
        <dbReference type="ARBA" id="ARBA00023069"/>
    </source>
</evidence>
<dbReference type="InterPro" id="IPR056155">
    <property type="entry name" value="Beta-prop_IFT140_2nd"/>
</dbReference>
<dbReference type="GO" id="GO:0035721">
    <property type="term" value="P:intraciliary retrograde transport"/>
    <property type="evidence" value="ECO:0007669"/>
    <property type="project" value="TreeGrafter"/>
</dbReference>
<accession>F0Y713</accession>
<evidence type="ECO:0000256" key="13">
    <source>
        <dbReference type="ARBA" id="ARBA00023136"/>
    </source>
</evidence>
<dbReference type="InterPro" id="IPR056168">
    <property type="entry name" value="TPR_IF140/IFT172/WDR19"/>
</dbReference>
<evidence type="ECO:0000256" key="4">
    <source>
        <dbReference type="ARBA" id="ARBA00022448"/>
    </source>
</evidence>
<evidence type="ECO:0000256" key="10">
    <source>
        <dbReference type="ARBA" id="ARBA00023006"/>
    </source>
</evidence>
<feature type="domain" description="IF140/IFT172/WDR19 TPR" evidence="22">
    <location>
        <begin position="1205"/>
        <end position="1721"/>
    </location>
</feature>
<dbReference type="SUPFAM" id="SSF50978">
    <property type="entry name" value="WD40 repeat-like"/>
    <property type="match status" value="1"/>
</dbReference>
<gene>
    <name evidence="23" type="ORF">AURANDRAFT_71429</name>
</gene>
<dbReference type="Pfam" id="PF24760">
    <property type="entry name" value="TPR_IF140_C"/>
    <property type="match status" value="1"/>
</dbReference>
<dbReference type="InterPro" id="IPR001680">
    <property type="entry name" value="WD40_rpt"/>
</dbReference>
<evidence type="ECO:0000256" key="14">
    <source>
        <dbReference type="ARBA" id="ARBA00023273"/>
    </source>
</evidence>
<evidence type="ECO:0000256" key="5">
    <source>
        <dbReference type="ARBA" id="ARBA00022574"/>
    </source>
</evidence>
<dbReference type="Gene3D" id="1.25.40.470">
    <property type="match status" value="1"/>
</dbReference>
<dbReference type="GO" id="GO:0036064">
    <property type="term" value="C:ciliary basal body"/>
    <property type="evidence" value="ECO:0007669"/>
    <property type="project" value="TreeGrafter"/>
</dbReference>
<dbReference type="KEGG" id="aaf:AURANDRAFT_71429"/>
<dbReference type="Pfam" id="PF23385">
    <property type="entry name" value="Beta-prop_IFT140_2nd"/>
    <property type="match status" value="2"/>
</dbReference>
<dbReference type="Proteomes" id="UP000002729">
    <property type="component" value="Unassembled WGS sequence"/>
</dbReference>
<keyword evidence="16" id="KW-0175">Coiled coil</keyword>
<evidence type="ECO:0000256" key="8">
    <source>
        <dbReference type="ARBA" id="ARBA00022803"/>
    </source>
</evidence>
<dbReference type="GO" id="GO:0030991">
    <property type="term" value="C:intraciliary transport particle A"/>
    <property type="evidence" value="ECO:0007669"/>
    <property type="project" value="TreeGrafter"/>
</dbReference>
<dbReference type="InterPro" id="IPR007241">
    <property type="entry name" value="Autophagy-rel_prot_9"/>
</dbReference>
<feature type="compositionally biased region" description="Polar residues" evidence="17">
    <location>
        <begin position="1610"/>
        <end position="1619"/>
    </location>
</feature>
<feature type="transmembrane region" description="Helical" evidence="18">
    <location>
        <begin position="277"/>
        <end position="299"/>
    </location>
</feature>
<dbReference type="FunFam" id="1.25.40.470:FF:000015">
    <property type="entry name" value="Intraflagellar transport particle protein 140"/>
    <property type="match status" value="1"/>
</dbReference>
<dbReference type="Pfam" id="PF23383">
    <property type="entry name" value="Beta-prop_IFT140_1st"/>
    <property type="match status" value="2"/>
</dbReference>
<evidence type="ECO:0000256" key="9">
    <source>
        <dbReference type="ARBA" id="ARBA00022989"/>
    </source>
</evidence>
<evidence type="ECO:0000256" key="1">
    <source>
        <dbReference type="ARBA" id="ARBA00004138"/>
    </source>
</evidence>
<keyword evidence="14" id="KW-0966">Cell projection</keyword>
<evidence type="ECO:0000256" key="18">
    <source>
        <dbReference type="SAM" id="Phobius"/>
    </source>
</evidence>
<evidence type="ECO:0000259" key="20">
    <source>
        <dbReference type="Pfam" id="PF23385"/>
    </source>
</evidence>
<keyword evidence="13 18" id="KW-0472">Membrane</keyword>
<feature type="domain" description="IF140 C-terminal TPR" evidence="21">
    <location>
        <begin position="1730"/>
        <end position="1850"/>
    </location>
</feature>
<dbReference type="InterPro" id="IPR011990">
    <property type="entry name" value="TPR-like_helical_dom_sf"/>
</dbReference>
<evidence type="ECO:0000259" key="21">
    <source>
        <dbReference type="Pfam" id="PF24760"/>
    </source>
</evidence>
<evidence type="ECO:0000256" key="6">
    <source>
        <dbReference type="ARBA" id="ARBA00022692"/>
    </source>
</evidence>
<evidence type="ECO:0000256" key="7">
    <source>
        <dbReference type="ARBA" id="ARBA00022737"/>
    </source>
</evidence>
<keyword evidence="6 18" id="KW-0812">Transmembrane</keyword>
<dbReference type="SUPFAM" id="SSF48452">
    <property type="entry name" value="TPR-like"/>
    <property type="match status" value="1"/>
</dbReference>
<feature type="repeat" description="WD" evidence="15">
    <location>
        <begin position="640"/>
        <end position="671"/>
    </location>
</feature>
<feature type="region of interest" description="Disordered" evidence="17">
    <location>
        <begin position="1604"/>
        <end position="1623"/>
    </location>
</feature>
<feature type="domain" description="IFT140 first beta-propeller" evidence="19">
    <location>
        <begin position="535"/>
        <end position="728"/>
    </location>
</feature>
<dbReference type="eggNOG" id="KOG2173">
    <property type="taxonomic scope" value="Eukaryota"/>
</dbReference>
<dbReference type="PANTHER" id="PTHR15722:SF7">
    <property type="entry name" value="INTRAFLAGELLAR TRANSPORT PROTEIN 140 HOMOLOG"/>
    <property type="match status" value="1"/>
</dbReference>
<dbReference type="RefSeq" id="XP_009036412.1">
    <property type="nucleotide sequence ID" value="XM_009038164.1"/>
</dbReference>
<keyword evidence="9 18" id="KW-1133">Transmembrane helix</keyword>
<dbReference type="GeneID" id="20228219"/>
<evidence type="ECO:0000256" key="17">
    <source>
        <dbReference type="SAM" id="MobiDB-lite"/>
    </source>
</evidence>
<dbReference type="InterPro" id="IPR056154">
    <property type="entry name" value="Beta-prop_IFT140_1st"/>
</dbReference>
<feature type="transmembrane region" description="Helical" evidence="18">
    <location>
        <begin position="100"/>
        <end position="122"/>
    </location>
</feature>
<comment type="subcellular location">
    <subcellularLocation>
        <location evidence="1">Cell projection</location>
        <location evidence="1">Cilium</location>
    </subcellularLocation>
    <subcellularLocation>
        <location evidence="2">Preautophagosomal structure membrane</location>
        <topology evidence="2">Multi-pass membrane protein</topology>
    </subcellularLocation>
</comment>
<feature type="domain" description="IFT140 second beta-propeller" evidence="20">
    <location>
        <begin position="750"/>
        <end position="892"/>
    </location>
</feature>
<dbReference type="SMART" id="SM00320">
    <property type="entry name" value="WD40"/>
    <property type="match status" value="6"/>
</dbReference>
<dbReference type="InterPro" id="IPR015943">
    <property type="entry name" value="WD40/YVTN_repeat-like_dom_sf"/>
</dbReference>
<dbReference type="InterPro" id="IPR036322">
    <property type="entry name" value="WD40_repeat_dom_sf"/>
</dbReference>
<feature type="repeat" description="WD" evidence="15">
    <location>
        <begin position="459"/>
        <end position="493"/>
    </location>
</feature>
<evidence type="ECO:0000256" key="16">
    <source>
        <dbReference type="SAM" id="Coils"/>
    </source>
</evidence>
<keyword evidence="5 15" id="KW-0853">WD repeat</keyword>
<dbReference type="PANTHER" id="PTHR15722">
    <property type="entry name" value="IFT140/172-RELATED"/>
    <property type="match status" value="1"/>
</dbReference>
<dbReference type="OrthoDB" id="10258787at2759"/>
<feature type="coiled-coil region" evidence="16">
    <location>
        <begin position="1746"/>
        <end position="1776"/>
    </location>
</feature>
<dbReference type="Pfam" id="PF04109">
    <property type="entry name" value="ATG9"/>
    <property type="match status" value="1"/>
</dbReference>
<keyword evidence="8" id="KW-0802">TPR repeat</keyword>
<keyword evidence="24" id="KW-1185">Reference proteome</keyword>
<dbReference type="InterPro" id="IPR056156">
    <property type="entry name" value="TPR_IF140_C"/>
</dbReference>
<protein>
    <submittedName>
        <fullName evidence="23">Uncharacterized protein</fullName>
    </submittedName>
</protein>
<dbReference type="InParanoid" id="F0Y713"/>
<keyword evidence="11" id="KW-0445">Lipid transport</keyword>
<dbReference type="GO" id="GO:0006869">
    <property type="term" value="P:lipid transport"/>
    <property type="evidence" value="ECO:0007669"/>
    <property type="project" value="UniProtKB-KW"/>
</dbReference>
<feature type="region of interest" description="Disordered" evidence="17">
    <location>
        <begin position="905"/>
        <end position="930"/>
    </location>
</feature>
<evidence type="ECO:0000259" key="19">
    <source>
        <dbReference type="Pfam" id="PF23383"/>
    </source>
</evidence>
<evidence type="ECO:0000259" key="22">
    <source>
        <dbReference type="Pfam" id="PF24762"/>
    </source>
</evidence>
<evidence type="ECO:0000256" key="15">
    <source>
        <dbReference type="PROSITE-ProRule" id="PRU00221"/>
    </source>
</evidence>
<evidence type="ECO:0000256" key="3">
    <source>
        <dbReference type="ARBA" id="ARBA00006185"/>
    </source>
</evidence>
<feature type="domain" description="IFT140 second beta-propeller" evidence="20">
    <location>
        <begin position="1013"/>
        <end position="1141"/>
    </location>
</feature>
<dbReference type="GO" id="GO:0006914">
    <property type="term" value="P:autophagy"/>
    <property type="evidence" value="ECO:0007669"/>
    <property type="project" value="UniProtKB-KW"/>
</dbReference>
<dbReference type="EMBL" id="GL833126">
    <property type="protein sequence ID" value="EGB09316.1"/>
    <property type="molecule type" value="Genomic_DNA"/>
</dbReference>
<feature type="domain" description="IFT140 first beta-propeller" evidence="19">
    <location>
        <begin position="362"/>
        <end position="491"/>
    </location>
</feature>
<sequence>MEFGLLQEESETIFVDDLDAWFTNVYRYWHRKGFASELVLGLVHLFTLAFTIFFSTFLFAFVNWAQLRQCKDEDSCLSLGSYVRSAFLADPAKYGQDVLALAYIAVFGLYWLWTCGASMFSLREAWAIGRFYEIELQISSRELQTLRWNEVVHRLGCLQRRGCAPWKAFQTTGGAASRTLIAGDIEMATRRDAPEDVLLHEDALITAHDIACRIMRKENYLIAMLNANILDLTLPLPESLTDLWDDFYRNYLEHMRDHIFRSVELLIYHTQLALHMAMSYIGLFASIGVMFLGVGGSLMNTGNRGTRAVRWEWLSNGRLSHRSLRYWRYMRSRKTLVVATSNGFEYEFLVLSYIVVGCKTKVTAVAWCTVEPICAIVTDDHCISFYLEEGVCLDECRIQRKADSTALVWHPKLKALASGWEDGCIAVWGLTTPPSSSGVAGPTAACIFAADSKHGRAPVRIVMWNPSATRLVSGDTSGAITVWKADTRASLSVLKEYSIGSGVTCAAPFPRIISKVFTPMTIGSACLGVSELTTNDMGHTTEVQALGARIDHMLFFEAKSRLVILTRALVLVQLQIGSDCKVIPVMKMKVAVAGGAAERGIKHICWAGPGVIAAATGEALIRFWNLANDETYVITLTSVGLERSSRVASVAFNPLQRYLAVGTRDGSIAMWRFCGDYRGTTSESVSDTNCRTALQASDWEAMPFSTACGGASSIDVMAWGPGQGLLAAAAPDGATSLLSETVLHRLLRADVGVIQLSTDTVRVERQNGASVLLTTDLSIRGLAVVVWNGQEARVYEWSDEMGDAKPIETARFPTTARAIALRDETIFRASNNLVELCNLQGIVRQKITFSEGEGSPTHLDVNGDYLAVATDTGLIKIFQVTRREPKQLGSPGHFHLWAQAQNFLPSNTDESVHPPGSSKGRSTEESARGHAIRSIRCNADGTRVSILADHVCSSEVDNEVCSTREGALRELTLCVSVSKVHGVSVRIREPDSRLHVYDSERDIVDSHDFVDVRHYPVSHYWDPLEPKLLACETRRMRILHTSITNSNGNLRLAEHETSKKYFPLGLHEGKISTPSDSAETRSSALQRKLARKVTEEAGPLMEVTTLFVTAEYGILLQDTFPLEPPLEALLGVQVPRLFFTRCGGAPTLEAGDADAEDMNVNTSGCEAGGNVGLCGRVMRDFVGLDDADARTRSALLDFSFYLTVGNMDEAHRAVRLIKSPSVWENMAHMCVKTKRLDVAEVCLGHMGHARGAAAVRATKNDVIELEARVASVAVQLGLRNDAARLYRECRRFDLLNELYQAAGEWELALDTAAHSDRIHLRSTHHRYARHLEALGSYDGAARHFELADTHRREVPRMLVARGEQAALEHYVMRANDAELLKWWAGYCESLGHLDSAQHCYESAGDHYSLVRVACFSNETNRASEIVHESRSTAGAYHLARHLEGRGDINEAIQYFAKSGCYNHAIRLARQYQLDTDLLQFSIKARPSLQVDCANYFEQKGEFEKAVQLYQKGGELAKALDLCFKVGGAGRAQMFEVLSNISKELDDTASPAVVARCAEFFVEHGQYEKAVKLYITGGRYAQAIALCSERHVAITDELAEAMTPPKHENVGESTTPTQRSLTRRAPRKITCEERTEVLLELARACKKQNSFQLACKKFTQAGDRPRALKCLLKSGDTKNIIYYASVSRHRDIYILAANYLQSLDWQSGSEAAAELTKKIVEFYTKARAHEPLAAFYDAYAQMEIDEFRDYEKALGALKESRQQLEKARKMADRERRITALESRISIVSDFVEARRYEKSDPQKMADVCTALLQRHDIESAIRIGDAYALLVEYHFKANNAHDAFALVQQMRQRRIVLHPYLEQDLLEQIHRAVGAAIPSEDQESKDVIDDDIVNEEVEEVDSDDSESHVTRK</sequence>
<keyword evidence="12" id="KW-0969">Cilium</keyword>
<name>F0Y713_AURAN</name>
<keyword evidence="7" id="KW-0677">Repeat</keyword>
<keyword evidence="10" id="KW-0072">Autophagy</keyword>
<dbReference type="GO" id="GO:0034045">
    <property type="term" value="C:phagophore assembly site membrane"/>
    <property type="evidence" value="ECO:0007669"/>
    <property type="project" value="UniProtKB-SubCell"/>
</dbReference>
<reference evidence="23 24" key="1">
    <citation type="journal article" date="2011" name="Proc. Natl. Acad. Sci. U.S.A.">
        <title>Niche of harmful alga Aureococcus anophagefferens revealed through ecogenomics.</title>
        <authorList>
            <person name="Gobler C.J."/>
            <person name="Berry D.L."/>
            <person name="Dyhrman S.T."/>
            <person name="Wilhelm S.W."/>
            <person name="Salamov A."/>
            <person name="Lobanov A.V."/>
            <person name="Zhang Y."/>
            <person name="Collier J.L."/>
            <person name="Wurch L.L."/>
            <person name="Kustka A.B."/>
            <person name="Dill B.D."/>
            <person name="Shah M."/>
            <person name="VerBerkmoes N.C."/>
            <person name="Kuo A."/>
            <person name="Terry A."/>
            <person name="Pangilinan J."/>
            <person name="Lindquist E.A."/>
            <person name="Lucas S."/>
            <person name="Paulsen I.T."/>
            <person name="Hattenrath-Lehmann T.K."/>
            <person name="Talmage S.C."/>
            <person name="Walker E.A."/>
            <person name="Koch F."/>
            <person name="Burson A.M."/>
            <person name="Marcoval M.A."/>
            <person name="Tang Y.Z."/>
            <person name="Lecleir G.R."/>
            <person name="Coyne K.J."/>
            <person name="Berg G.M."/>
            <person name="Bertrand E.M."/>
            <person name="Saito M.A."/>
            <person name="Gladyshev V.N."/>
            <person name="Grigoriev I.V."/>
        </authorList>
    </citation>
    <scope>NUCLEOTIDE SEQUENCE [LARGE SCALE GENOMIC DNA]</scope>
    <source>
        <strain evidence="24">CCMP 1984</strain>
    </source>
</reference>
<dbReference type="OMA" id="YAQFMES"/>
<feature type="transmembrane region" description="Helical" evidence="18">
    <location>
        <begin position="38"/>
        <end position="62"/>
    </location>
</feature>
<evidence type="ECO:0000256" key="11">
    <source>
        <dbReference type="ARBA" id="ARBA00023055"/>
    </source>
</evidence>
<evidence type="ECO:0000256" key="2">
    <source>
        <dbReference type="ARBA" id="ARBA00004511"/>
    </source>
</evidence>
<organism evidence="24">
    <name type="scientific">Aureococcus anophagefferens</name>
    <name type="common">Harmful bloom alga</name>
    <dbReference type="NCBI Taxonomy" id="44056"/>
    <lineage>
        <taxon>Eukaryota</taxon>
        <taxon>Sar</taxon>
        <taxon>Stramenopiles</taxon>
        <taxon>Ochrophyta</taxon>
        <taxon>Pelagophyceae</taxon>
        <taxon>Pelagomonadales</taxon>
        <taxon>Pelagomonadaceae</taxon>
        <taxon>Aureococcus</taxon>
    </lineage>
</organism>
<dbReference type="Gene3D" id="2.130.10.10">
    <property type="entry name" value="YVTN repeat-like/Quinoprotein amine dehydrogenase"/>
    <property type="match status" value="2"/>
</dbReference>
<dbReference type="eggNOG" id="KOG3617">
    <property type="taxonomic scope" value="Eukaryota"/>
</dbReference>
<dbReference type="PROSITE" id="PS50082">
    <property type="entry name" value="WD_REPEATS_2"/>
    <property type="match status" value="2"/>
</dbReference>
<dbReference type="Pfam" id="PF24762">
    <property type="entry name" value="TPR_IF140-IFT172"/>
    <property type="match status" value="1"/>
</dbReference>
<proteinExistence type="inferred from homology"/>
<evidence type="ECO:0000313" key="24">
    <source>
        <dbReference type="Proteomes" id="UP000002729"/>
    </source>
</evidence>
<comment type="similarity">
    <text evidence="3">Belongs to the ATG9 family.</text>
</comment>